<dbReference type="InterPro" id="IPR011250">
    <property type="entry name" value="OMP/PagP_B-barrel"/>
</dbReference>
<dbReference type="OrthoDB" id="5398213at2"/>
<proteinExistence type="predicted"/>
<dbReference type="STRING" id="351605.Gura_3960"/>
<evidence type="ECO:0000313" key="5">
    <source>
        <dbReference type="Proteomes" id="UP000006695"/>
    </source>
</evidence>
<dbReference type="EMBL" id="CP000698">
    <property type="protein sequence ID" value="ABQ28106.1"/>
    <property type="molecule type" value="Genomic_DNA"/>
</dbReference>
<dbReference type="RefSeq" id="WP_011940743.1">
    <property type="nucleotide sequence ID" value="NC_009483.1"/>
</dbReference>
<dbReference type="InterPro" id="IPR027385">
    <property type="entry name" value="Beta-barrel_OMP"/>
</dbReference>
<feature type="signal peptide" evidence="2">
    <location>
        <begin position="1"/>
        <end position="23"/>
    </location>
</feature>
<dbReference type="HOGENOM" id="CLU_1370481_0_0_7"/>
<dbReference type="AlphaFoldDB" id="A5G8I8"/>
<evidence type="ECO:0000313" key="4">
    <source>
        <dbReference type="EMBL" id="ABQ28106.1"/>
    </source>
</evidence>
<feature type="chain" id="PRO_5002683410" description="Outer membrane protein beta-barrel domain-containing protein" evidence="2">
    <location>
        <begin position="24"/>
        <end position="209"/>
    </location>
</feature>
<dbReference type="Gene3D" id="2.40.160.20">
    <property type="match status" value="1"/>
</dbReference>
<sequence>MKKLLMLACLTATISLACGTAMADSIKGRIGVTGRIGFLIPADSEDVGSGAVAVDTDASFLGGGGFIYGIGDNIAVEVDITHAEFSSHPHNVSALKDGDFATTNVALGAQYRFINLPITKLVPYAGAGIDILINDFRTDSGERRDVDTVLGAQLVGGVDYFIMKQLAITGEIKGVLAPNSDIKDPSGQKIGSFDPSSVTVTGGVRYFFN</sequence>
<feature type="domain" description="Outer membrane protein beta-barrel" evidence="3">
    <location>
        <begin position="10"/>
        <end position="181"/>
    </location>
</feature>
<evidence type="ECO:0000259" key="3">
    <source>
        <dbReference type="Pfam" id="PF13505"/>
    </source>
</evidence>
<keyword evidence="1 2" id="KW-0732">Signal</keyword>
<organism evidence="4 5">
    <name type="scientific">Geotalea uraniireducens (strain Rf4)</name>
    <name type="common">Geobacter uraniireducens</name>
    <dbReference type="NCBI Taxonomy" id="351605"/>
    <lineage>
        <taxon>Bacteria</taxon>
        <taxon>Pseudomonadati</taxon>
        <taxon>Thermodesulfobacteriota</taxon>
        <taxon>Desulfuromonadia</taxon>
        <taxon>Geobacterales</taxon>
        <taxon>Geobacteraceae</taxon>
        <taxon>Geotalea</taxon>
    </lineage>
</organism>
<keyword evidence="5" id="KW-1185">Reference proteome</keyword>
<protein>
    <recommendedName>
        <fullName evidence="3">Outer membrane protein beta-barrel domain-containing protein</fullName>
    </recommendedName>
</protein>
<reference evidence="4 5" key="1">
    <citation type="submission" date="2007-05" db="EMBL/GenBank/DDBJ databases">
        <title>Complete sequence of Geobacter uraniireducens Rf4.</title>
        <authorList>
            <consortium name="US DOE Joint Genome Institute"/>
            <person name="Copeland A."/>
            <person name="Lucas S."/>
            <person name="Lapidus A."/>
            <person name="Barry K."/>
            <person name="Detter J.C."/>
            <person name="Glavina del Rio T."/>
            <person name="Hammon N."/>
            <person name="Israni S."/>
            <person name="Dalin E."/>
            <person name="Tice H."/>
            <person name="Pitluck S."/>
            <person name="Chertkov O."/>
            <person name="Brettin T."/>
            <person name="Bruce D."/>
            <person name="Han C."/>
            <person name="Schmutz J."/>
            <person name="Larimer F."/>
            <person name="Land M."/>
            <person name="Hauser L."/>
            <person name="Kyrpides N."/>
            <person name="Mikhailova N."/>
            <person name="Shelobolina E."/>
            <person name="Aklujkar M."/>
            <person name="Lovley D."/>
            <person name="Richardson P."/>
        </authorList>
    </citation>
    <scope>NUCLEOTIDE SEQUENCE [LARGE SCALE GENOMIC DNA]</scope>
    <source>
        <strain evidence="4 5">Rf4</strain>
    </source>
</reference>
<accession>A5G8I8</accession>
<gene>
    <name evidence="4" type="ordered locus">Gura_3960</name>
</gene>
<dbReference type="Proteomes" id="UP000006695">
    <property type="component" value="Chromosome"/>
</dbReference>
<name>A5G8I8_GEOUR</name>
<evidence type="ECO:0000256" key="2">
    <source>
        <dbReference type="SAM" id="SignalP"/>
    </source>
</evidence>
<dbReference type="Pfam" id="PF13505">
    <property type="entry name" value="OMP_b-brl"/>
    <property type="match status" value="1"/>
</dbReference>
<dbReference type="KEGG" id="gur:Gura_3960"/>
<evidence type="ECO:0000256" key="1">
    <source>
        <dbReference type="ARBA" id="ARBA00022729"/>
    </source>
</evidence>
<dbReference type="SUPFAM" id="SSF56925">
    <property type="entry name" value="OMPA-like"/>
    <property type="match status" value="1"/>
</dbReference>
<dbReference type="PROSITE" id="PS51257">
    <property type="entry name" value="PROKAR_LIPOPROTEIN"/>
    <property type="match status" value="1"/>
</dbReference>